<dbReference type="RefSeq" id="WP_080022749.1">
    <property type="nucleotide sequence ID" value="NZ_LTAY01000037.1"/>
</dbReference>
<evidence type="ECO:0000259" key="8">
    <source>
        <dbReference type="PROSITE" id="PS50928"/>
    </source>
</evidence>
<keyword evidence="5 7" id="KW-1133">Transmembrane helix</keyword>
<dbReference type="PANTHER" id="PTHR43163">
    <property type="entry name" value="DIPEPTIDE TRANSPORT SYSTEM PERMEASE PROTEIN DPPB-RELATED"/>
    <property type="match status" value="1"/>
</dbReference>
<dbReference type="CDD" id="cd06261">
    <property type="entry name" value="TM_PBP2"/>
    <property type="match status" value="1"/>
</dbReference>
<dbReference type="Pfam" id="PF19300">
    <property type="entry name" value="BPD_transp_1_N"/>
    <property type="match status" value="1"/>
</dbReference>
<dbReference type="OrthoDB" id="9773221at2"/>
<evidence type="ECO:0000256" key="4">
    <source>
        <dbReference type="ARBA" id="ARBA00022692"/>
    </source>
</evidence>
<dbReference type="GO" id="GO:0055085">
    <property type="term" value="P:transmembrane transport"/>
    <property type="evidence" value="ECO:0007669"/>
    <property type="project" value="InterPro"/>
</dbReference>
<comment type="caution">
    <text evidence="9">The sequence shown here is derived from an EMBL/GenBank/DDBJ whole genome shotgun (WGS) entry which is preliminary data.</text>
</comment>
<reference evidence="9 10" key="1">
    <citation type="submission" date="2016-02" db="EMBL/GenBank/DDBJ databases">
        <title>Genome sequence of Clostridium thermobutyricum DSM 4928.</title>
        <authorList>
            <person name="Poehlein A."/>
            <person name="Daniel R."/>
        </authorList>
    </citation>
    <scope>NUCLEOTIDE SEQUENCE [LARGE SCALE GENOMIC DNA]</scope>
    <source>
        <strain evidence="9 10">DSM 4928</strain>
    </source>
</reference>
<evidence type="ECO:0000256" key="6">
    <source>
        <dbReference type="ARBA" id="ARBA00023136"/>
    </source>
</evidence>
<keyword evidence="3" id="KW-1003">Cell membrane</keyword>
<gene>
    <name evidence="9" type="primary">oppB_2</name>
    <name evidence="9" type="ORF">CLTHE_15660</name>
</gene>
<name>A0A1V4SVM8_9CLOT</name>
<organism evidence="9 10">
    <name type="scientific">Clostridium thermobutyricum DSM 4928</name>
    <dbReference type="NCBI Taxonomy" id="1121339"/>
    <lineage>
        <taxon>Bacteria</taxon>
        <taxon>Bacillati</taxon>
        <taxon>Bacillota</taxon>
        <taxon>Clostridia</taxon>
        <taxon>Eubacteriales</taxon>
        <taxon>Clostridiaceae</taxon>
        <taxon>Clostridium</taxon>
    </lineage>
</organism>
<evidence type="ECO:0000313" key="9">
    <source>
        <dbReference type="EMBL" id="OPX47994.1"/>
    </source>
</evidence>
<feature type="domain" description="ABC transmembrane type-1" evidence="8">
    <location>
        <begin position="93"/>
        <end position="295"/>
    </location>
</feature>
<feature type="transmembrane region" description="Helical" evidence="7">
    <location>
        <begin position="272"/>
        <end position="298"/>
    </location>
</feature>
<keyword evidence="2 7" id="KW-0813">Transport</keyword>
<evidence type="ECO:0000256" key="3">
    <source>
        <dbReference type="ARBA" id="ARBA00022475"/>
    </source>
</evidence>
<comment type="similarity">
    <text evidence="7">Belongs to the binding-protein-dependent transport system permease family.</text>
</comment>
<dbReference type="PROSITE" id="PS50928">
    <property type="entry name" value="ABC_TM1"/>
    <property type="match status" value="1"/>
</dbReference>
<accession>A0A1V4SVM8</accession>
<feature type="transmembrane region" description="Helical" evidence="7">
    <location>
        <begin position="230"/>
        <end position="252"/>
    </location>
</feature>
<dbReference type="Proteomes" id="UP000191448">
    <property type="component" value="Unassembled WGS sequence"/>
</dbReference>
<dbReference type="GO" id="GO:0005886">
    <property type="term" value="C:plasma membrane"/>
    <property type="evidence" value="ECO:0007669"/>
    <property type="project" value="UniProtKB-SubCell"/>
</dbReference>
<keyword evidence="6 7" id="KW-0472">Membrane</keyword>
<dbReference type="SUPFAM" id="SSF161098">
    <property type="entry name" value="MetI-like"/>
    <property type="match status" value="1"/>
</dbReference>
<proteinExistence type="inferred from homology"/>
<feature type="transmembrane region" description="Helical" evidence="7">
    <location>
        <begin position="9"/>
        <end position="30"/>
    </location>
</feature>
<dbReference type="AlphaFoldDB" id="A0A1V4SVM8"/>
<evidence type="ECO:0000313" key="10">
    <source>
        <dbReference type="Proteomes" id="UP000191448"/>
    </source>
</evidence>
<evidence type="ECO:0000256" key="5">
    <source>
        <dbReference type="ARBA" id="ARBA00022989"/>
    </source>
</evidence>
<keyword evidence="4 7" id="KW-0812">Transmembrane</keyword>
<feature type="transmembrane region" description="Helical" evidence="7">
    <location>
        <begin position="129"/>
        <end position="152"/>
    </location>
</feature>
<dbReference type="PANTHER" id="PTHR43163:SF6">
    <property type="entry name" value="DIPEPTIDE TRANSPORT SYSTEM PERMEASE PROTEIN DPPB-RELATED"/>
    <property type="match status" value="1"/>
</dbReference>
<dbReference type="EMBL" id="LTAY01000037">
    <property type="protein sequence ID" value="OPX47994.1"/>
    <property type="molecule type" value="Genomic_DNA"/>
</dbReference>
<evidence type="ECO:0000256" key="2">
    <source>
        <dbReference type="ARBA" id="ARBA00022448"/>
    </source>
</evidence>
<protein>
    <submittedName>
        <fullName evidence="9">Oligopeptide transport system permease protein OppB</fullName>
    </submittedName>
</protein>
<dbReference type="InterPro" id="IPR000515">
    <property type="entry name" value="MetI-like"/>
</dbReference>
<comment type="subcellular location">
    <subcellularLocation>
        <location evidence="1 7">Cell membrane</location>
        <topology evidence="1 7">Multi-pass membrane protein</topology>
    </subcellularLocation>
</comment>
<dbReference type="InterPro" id="IPR045621">
    <property type="entry name" value="BPD_transp_1_N"/>
</dbReference>
<dbReference type="Gene3D" id="1.10.3720.10">
    <property type="entry name" value="MetI-like"/>
    <property type="match status" value="1"/>
</dbReference>
<evidence type="ECO:0000256" key="7">
    <source>
        <dbReference type="RuleBase" id="RU363032"/>
    </source>
</evidence>
<feature type="transmembrane region" description="Helical" evidence="7">
    <location>
        <begin position="99"/>
        <end position="117"/>
    </location>
</feature>
<dbReference type="InterPro" id="IPR035906">
    <property type="entry name" value="MetI-like_sf"/>
</dbReference>
<feature type="transmembrane region" description="Helical" evidence="7">
    <location>
        <begin position="172"/>
        <end position="191"/>
    </location>
</feature>
<evidence type="ECO:0000256" key="1">
    <source>
        <dbReference type="ARBA" id="ARBA00004651"/>
    </source>
</evidence>
<dbReference type="Pfam" id="PF00528">
    <property type="entry name" value="BPD_transp_1"/>
    <property type="match status" value="1"/>
</dbReference>
<sequence>MAKYIGERILISIVTIWVVVTLTFFLIRLMPGGPFDGEKVTAEMKEILNEKYGLDKPIGEQYKMYMSNLLKGDLGESMQFRGRQVSDTIKYSFPKSAKLGIVAVIVSLITGVLLGIVSALKSGKWPDRLCMFIATLGITIPSFVISSLLIYVLVVKLKIIPTAIGLDKPVNYIMPVIALAGSSMAFITRLTRSKLIDVLKSDYIRTAKAKGLSGRVVIFKHALRNSLIPIVTYMGPLIAGILTGSFVVEKIFGIPGLGNEFVSTITSRDYTMLLGVVVFFSTLIVVCNLIVDILYVIIDPRIKLSNLES</sequence>